<proteinExistence type="predicted"/>
<name>A0A3M7R4D9_BRAPC</name>
<protein>
    <recommendedName>
        <fullName evidence="4">Transmembrane protein</fullName>
    </recommendedName>
</protein>
<accession>A0A3M7R4D9</accession>
<keyword evidence="1" id="KW-0812">Transmembrane</keyword>
<keyword evidence="1" id="KW-1133">Transmembrane helix</keyword>
<evidence type="ECO:0000256" key="1">
    <source>
        <dbReference type="SAM" id="Phobius"/>
    </source>
</evidence>
<sequence length="146" mass="17476">MRNLSIKLIKNLTRQIYFIYLNGVILSIIWIEIKFLISFGLLNVLKFKTQMFKNDLNQYLNKSCLILYVNKKINILRFDENLMASKNFLNLKIFFNLVQNWFCQLMVINKNISTTFFNTERHNFSGDEDVINFVFQTNHFKTGQKL</sequence>
<keyword evidence="1" id="KW-0472">Membrane</keyword>
<comment type="caution">
    <text evidence="2">The sequence shown here is derived from an EMBL/GenBank/DDBJ whole genome shotgun (WGS) entry which is preliminary data.</text>
</comment>
<evidence type="ECO:0000313" key="3">
    <source>
        <dbReference type="Proteomes" id="UP000276133"/>
    </source>
</evidence>
<evidence type="ECO:0000313" key="2">
    <source>
        <dbReference type="EMBL" id="RNA18244.1"/>
    </source>
</evidence>
<reference evidence="2 3" key="1">
    <citation type="journal article" date="2018" name="Sci. Rep.">
        <title>Genomic signatures of local adaptation to the degree of environmental predictability in rotifers.</title>
        <authorList>
            <person name="Franch-Gras L."/>
            <person name="Hahn C."/>
            <person name="Garcia-Roger E.M."/>
            <person name="Carmona M.J."/>
            <person name="Serra M."/>
            <person name="Gomez A."/>
        </authorList>
    </citation>
    <scope>NUCLEOTIDE SEQUENCE [LARGE SCALE GENOMIC DNA]</scope>
    <source>
        <strain evidence="2">HYR1</strain>
    </source>
</reference>
<organism evidence="2 3">
    <name type="scientific">Brachionus plicatilis</name>
    <name type="common">Marine rotifer</name>
    <name type="synonym">Brachionus muelleri</name>
    <dbReference type="NCBI Taxonomy" id="10195"/>
    <lineage>
        <taxon>Eukaryota</taxon>
        <taxon>Metazoa</taxon>
        <taxon>Spiralia</taxon>
        <taxon>Gnathifera</taxon>
        <taxon>Rotifera</taxon>
        <taxon>Eurotatoria</taxon>
        <taxon>Monogononta</taxon>
        <taxon>Pseudotrocha</taxon>
        <taxon>Ploima</taxon>
        <taxon>Brachionidae</taxon>
        <taxon>Brachionus</taxon>
    </lineage>
</organism>
<keyword evidence="3" id="KW-1185">Reference proteome</keyword>
<dbReference type="EMBL" id="REGN01004280">
    <property type="protein sequence ID" value="RNA18244.1"/>
    <property type="molecule type" value="Genomic_DNA"/>
</dbReference>
<gene>
    <name evidence="2" type="ORF">BpHYR1_041979</name>
</gene>
<evidence type="ECO:0008006" key="4">
    <source>
        <dbReference type="Google" id="ProtNLM"/>
    </source>
</evidence>
<feature type="transmembrane region" description="Helical" evidence="1">
    <location>
        <begin position="20"/>
        <end position="45"/>
    </location>
</feature>
<dbReference type="Proteomes" id="UP000276133">
    <property type="component" value="Unassembled WGS sequence"/>
</dbReference>
<dbReference type="AlphaFoldDB" id="A0A3M7R4D9"/>